<dbReference type="EMBL" id="CDMY01000554">
    <property type="protein sequence ID" value="CEM22666.1"/>
    <property type="molecule type" value="Genomic_DNA"/>
</dbReference>
<accession>A0A0G4G445</accession>
<evidence type="ECO:0000256" key="2">
    <source>
        <dbReference type="SAM" id="SignalP"/>
    </source>
</evidence>
<dbReference type="OrthoDB" id="333657at2759"/>
<evidence type="ECO:0008006" key="5">
    <source>
        <dbReference type="Google" id="ProtNLM"/>
    </source>
</evidence>
<keyword evidence="2" id="KW-0732">Signal</keyword>
<dbReference type="VEuPathDB" id="CryptoDB:Vbra_21921"/>
<keyword evidence="4" id="KW-1185">Reference proteome</keyword>
<gene>
    <name evidence="3" type="ORF">Vbra_21921</name>
</gene>
<evidence type="ECO:0000313" key="3">
    <source>
        <dbReference type="EMBL" id="CEM22666.1"/>
    </source>
</evidence>
<feature type="compositionally biased region" description="Basic residues" evidence="1">
    <location>
        <begin position="177"/>
        <end position="186"/>
    </location>
</feature>
<name>A0A0G4G445_VITBC</name>
<organism evidence="3 4">
    <name type="scientific">Vitrella brassicaformis (strain CCMP3155)</name>
    <dbReference type="NCBI Taxonomy" id="1169540"/>
    <lineage>
        <taxon>Eukaryota</taxon>
        <taxon>Sar</taxon>
        <taxon>Alveolata</taxon>
        <taxon>Colpodellida</taxon>
        <taxon>Vitrellaceae</taxon>
        <taxon>Vitrella</taxon>
    </lineage>
</organism>
<dbReference type="Proteomes" id="UP000041254">
    <property type="component" value="Unassembled WGS sequence"/>
</dbReference>
<feature type="signal peptide" evidence="2">
    <location>
        <begin position="1"/>
        <end position="20"/>
    </location>
</feature>
<reference evidence="3 4" key="1">
    <citation type="submission" date="2014-11" db="EMBL/GenBank/DDBJ databases">
        <authorList>
            <person name="Zhu J."/>
            <person name="Qi W."/>
            <person name="Song R."/>
        </authorList>
    </citation>
    <scope>NUCLEOTIDE SEQUENCE [LARGE SCALE GENOMIC DNA]</scope>
</reference>
<dbReference type="InParanoid" id="A0A0G4G445"/>
<protein>
    <recommendedName>
        <fullName evidence="5">AP2/ERF domain-containing protein</fullName>
    </recommendedName>
</protein>
<feature type="region of interest" description="Disordered" evidence="1">
    <location>
        <begin position="49"/>
        <end position="69"/>
    </location>
</feature>
<proteinExistence type="predicted"/>
<feature type="chain" id="PRO_5005189475" description="AP2/ERF domain-containing protein" evidence="2">
    <location>
        <begin position="21"/>
        <end position="224"/>
    </location>
</feature>
<evidence type="ECO:0000313" key="4">
    <source>
        <dbReference type="Proteomes" id="UP000041254"/>
    </source>
</evidence>
<feature type="compositionally biased region" description="Basic and acidic residues" evidence="1">
    <location>
        <begin position="197"/>
        <end position="206"/>
    </location>
</feature>
<sequence length="224" mass="25777">MASMLGAVLLLVSALPLALPSLIPSDPPPPSPSDDLSTLIGAFDGFLTSPPFPPDVGRPSAPRRASGRTQLEMAKKMKWKFRNSALRNWHQAIKREQRELEWIKENGPPEVKWWTSGKGLHPWRGKSYASNLQNKYVNWAMPYRKLDEPFYGMNYTVITKAQAPYDVSSPFVKRPNATKRRRYRMRRPADPAVRSATRRERMMRNYERRLDLEEERRLDALAAA</sequence>
<dbReference type="AlphaFoldDB" id="A0A0G4G445"/>
<evidence type="ECO:0000256" key="1">
    <source>
        <dbReference type="SAM" id="MobiDB-lite"/>
    </source>
</evidence>
<feature type="region of interest" description="Disordered" evidence="1">
    <location>
        <begin position="177"/>
        <end position="206"/>
    </location>
</feature>